<sequence>MWISRKAAWAVDCSRNAALRFWFLVLLHLILISSRYIVIHKSPCFKSNSILKLNQHIQVSVQTFPFYNHKELSTLPSRSSILSLISIQSIQPITSMASLWYCCGCNFGPHNSSLYDACIQCGRVRCARCVDEKISDNMSIHSHSHSSNPVSAYPTAVTMHTPRTPTLKTTATSIVVPELPGLRPLPRVDCTGISPDSLPGMRHNMATYMYICCACGDGPKIYNHQPQCVMCSHTACSNCNYVK</sequence>
<feature type="transmembrane region" description="Helical" evidence="1">
    <location>
        <begin position="21"/>
        <end position="39"/>
    </location>
</feature>
<keyword evidence="1" id="KW-0812">Transmembrane</keyword>
<protein>
    <recommendedName>
        <fullName evidence="4">RanBP2-type domain-containing protein</fullName>
    </recommendedName>
</protein>
<keyword evidence="1" id="KW-0472">Membrane</keyword>
<dbReference type="EMBL" id="CAJVNV010000614">
    <property type="protein sequence ID" value="CAG8268248.1"/>
    <property type="molecule type" value="Genomic_DNA"/>
</dbReference>
<organism evidence="2 3">
    <name type="scientific">Penicillium nalgiovense</name>
    <dbReference type="NCBI Taxonomy" id="60175"/>
    <lineage>
        <taxon>Eukaryota</taxon>
        <taxon>Fungi</taxon>
        <taxon>Dikarya</taxon>
        <taxon>Ascomycota</taxon>
        <taxon>Pezizomycotina</taxon>
        <taxon>Eurotiomycetes</taxon>
        <taxon>Eurotiomycetidae</taxon>
        <taxon>Eurotiales</taxon>
        <taxon>Aspergillaceae</taxon>
        <taxon>Penicillium</taxon>
    </lineage>
</organism>
<reference evidence="2" key="1">
    <citation type="submission" date="2021-07" db="EMBL/GenBank/DDBJ databases">
        <authorList>
            <person name="Branca A.L. A."/>
        </authorList>
    </citation>
    <scope>NUCLEOTIDE SEQUENCE</scope>
</reference>
<name>A0A9W4N301_PENNA</name>
<gene>
    <name evidence="2" type="ORF">PNAL_LOCUS9112</name>
</gene>
<proteinExistence type="predicted"/>
<keyword evidence="1" id="KW-1133">Transmembrane helix</keyword>
<dbReference type="AlphaFoldDB" id="A0A9W4N301"/>
<dbReference type="OrthoDB" id="4177029at2759"/>
<comment type="caution">
    <text evidence="2">The sequence shown here is derived from an EMBL/GenBank/DDBJ whole genome shotgun (WGS) entry which is preliminary data.</text>
</comment>
<evidence type="ECO:0000256" key="1">
    <source>
        <dbReference type="SAM" id="Phobius"/>
    </source>
</evidence>
<evidence type="ECO:0000313" key="2">
    <source>
        <dbReference type="EMBL" id="CAG8268248.1"/>
    </source>
</evidence>
<dbReference type="Proteomes" id="UP001153461">
    <property type="component" value="Unassembled WGS sequence"/>
</dbReference>
<accession>A0A9W4N301</accession>
<evidence type="ECO:0000313" key="3">
    <source>
        <dbReference type="Proteomes" id="UP001153461"/>
    </source>
</evidence>
<evidence type="ECO:0008006" key="4">
    <source>
        <dbReference type="Google" id="ProtNLM"/>
    </source>
</evidence>